<feature type="non-terminal residue" evidence="7">
    <location>
        <position position="195"/>
    </location>
</feature>
<dbReference type="InterPro" id="IPR051178">
    <property type="entry name" value="TfdA_dioxygenase"/>
</dbReference>
<evidence type="ECO:0000259" key="6">
    <source>
        <dbReference type="Pfam" id="PF02668"/>
    </source>
</evidence>
<sequence length="195" mass="21632">VKPELHFEALHSDFGARVTGLSLTENLSEKAVSEIQKAIDQYSLLCFPKQQMNDVSQLAFTRRLGEPEVEHVTFGKTGKIVYFGTVGNVLDDGSKKGGTDPNTRYQKGNELWHSDSSFREIPSYFSINHAYEVPGAGGETEFASMRSAYARLPGEMQKQIENLTCIHDYVFSRSPIAPVDPNHAASLPPVEQKLV</sequence>
<dbReference type="Gene3D" id="3.60.130.10">
    <property type="entry name" value="Clavaminate synthase-like"/>
    <property type="match status" value="1"/>
</dbReference>
<evidence type="ECO:0000256" key="2">
    <source>
        <dbReference type="ARBA" id="ARBA00022723"/>
    </source>
</evidence>
<evidence type="ECO:0000256" key="1">
    <source>
        <dbReference type="ARBA" id="ARBA00005896"/>
    </source>
</evidence>
<keyword evidence="5" id="KW-0408">Iron</keyword>
<keyword evidence="2" id="KW-0479">Metal-binding</keyword>
<evidence type="ECO:0000256" key="5">
    <source>
        <dbReference type="ARBA" id="ARBA00023004"/>
    </source>
</evidence>
<evidence type="ECO:0000256" key="3">
    <source>
        <dbReference type="ARBA" id="ARBA00022964"/>
    </source>
</evidence>
<dbReference type="SUPFAM" id="SSF51197">
    <property type="entry name" value="Clavaminate synthase-like"/>
    <property type="match status" value="1"/>
</dbReference>
<name>A0A382IYR9_9ZZZZ</name>
<keyword evidence="3" id="KW-0223">Dioxygenase</keyword>
<reference evidence="7" key="1">
    <citation type="submission" date="2018-05" db="EMBL/GenBank/DDBJ databases">
        <authorList>
            <person name="Lanie J.A."/>
            <person name="Ng W.-L."/>
            <person name="Kazmierczak K.M."/>
            <person name="Andrzejewski T.M."/>
            <person name="Davidsen T.M."/>
            <person name="Wayne K.J."/>
            <person name="Tettelin H."/>
            <person name="Glass J.I."/>
            <person name="Rusch D."/>
            <person name="Podicherti R."/>
            <person name="Tsui H.-C.T."/>
            <person name="Winkler M.E."/>
        </authorList>
    </citation>
    <scope>NUCLEOTIDE SEQUENCE</scope>
</reference>
<evidence type="ECO:0000313" key="7">
    <source>
        <dbReference type="EMBL" id="SVC04495.1"/>
    </source>
</evidence>
<protein>
    <recommendedName>
        <fullName evidence="6">TauD/TfdA-like domain-containing protein</fullName>
    </recommendedName>
</protein>
<dbReference type="InterPro" id="IPR003819">
    <property type="entry name" value="TauD/TfdA-like"/>
</dbReference>
<dbReference type="AlphaFoldDB" id="A0A382IYR9"/>
<gene>
    <name evidence="7" type="ORF">METZ01_LOCUS257349</name>
</gene>
<dbReference type="GO" id="GO:0051213">
    <property type="term" value="F:dioxygenase activity"/>
    <property type="evidence" value="ECO:0007669"/>
    <property type="project" value="UniProtKB-KW"/>
</dbReference>
<keyword evidence="4" id="KW-0560">Oxidoreductase</keyword>
<dbReference type="Pfam" id="PF02668">
    <property type="entry name" value="TauD"/>
    <property type="match status" value="1"/>
</dbReference>
<dbReference type="EMBL" id="UINC01070384">
    <property type="protein sequence ID" value="SVC04495.1"/>
    <property type="molecule type" value="Genomic_DNA"/>
</dbReference>
<dbReference type="GO" id="GO:0046872">
    <property type="term" value="F:metal ion binding"/>
    <property type="evidence" value="ECO:0007669"/>
    <property type="project" value="UniProtKB-KW"/>
</dbReference>
<evidence type="ECO:0000256" key="4">
    <source>
        <dbReference type="ARBA" id="ARBA00023002"/>
    </source>
</evidence>
<dbReference type="PANTHER" id="PTHR43779">
    <property type="entry name" value="DIOXYGENASE RV0097-RELATED"/>
    <property type="match status" value="1"/>
</dbReference>
<accession>A0A382IYR9</accession>
<organism evidence="7">
    <name type="scientific">marine metagenome</name>
    <dbReference type="NCBI Taxonomy" id="408172"/>
    <lineage>
        <taxon>unclassified sequences</taxon>
        <taxon>metagenomes</taxon>
        <taxon>ecological metagenomes</taxon>
    </lineage>
</organism>
<dbReference type="InterPro" id="IPR042098">
    <property type="entry name" value="TauD-like_sf"/>
</dbReference>
<feature type="domain" description="TauD/TfdA-like" evidence="6">
    <location>
        <begin position="8"/>
        <end position="174"/>
    </location>
</feature>
<dbReference type="PANTHER" id="PTHR43779:SF3">
    <property type="entry name" value="(3R)-3-[(CARBOXYMETHYL)AMINO]FATTY ACID OXYGENASE_DECARBOXYLASE"/>
    <property type="match status" value="1"/>
</dbReference>
<proteinExistence type="inferred from homology"/>
<comment type="similarity">
    <text evidence="1">Belongs to the TfdA dioxygenase family.</text>
</comment>
<feature type="non-terminal residue" evidence="7">
    <location>
        <position position="1"/>
    </location>
</feature>